<organism evidence="1 2">
    <name type="scientific">Psittacine adenovirus 2</name>
    <dbReference type="NCBI Taxonomy" id="1301246"/>
    <lineage>
        <taxon>Viruses</taxon>
        <taxon>Varidnaviria</taxon>
        <taxon>Bamfordvirae</taxon>
        <taxon>Preplasmiviricota</taxon>
        <taxon>Polisuviricotina</taxon>
        <taxon>Pharingeaviricetes</taxon>
        <taxon>Rowavirales</taxon>
        <taxon>Adenoviridae</taxon>
        <taxon>Siadenovirus</taxon>
        <taxon>Siadenovirus cinerei</taxon>
    </lineage>
</organism>
<accession>A0ABX8SQ87</accession>
<sequence length="225" mass="25514">MLSWWLQADIHFNEDDQYQQNLTLTLQAMAQECSEQIRIDVHQEIQRELNVILLGQLGTWLSYGMQKVCVFTSGKGDILFRIIFSTSATSYLTAEAEGRSLKTKLELGLFDQFGLCMSINLVKVTIIGIEGGSLPKIKSCLMKAEVLWIALDDENNVEELKDKCCKTEFCLFLRDYETPEVKQTIEDFCSSGNEILSPLKSPESPLSDLMDDELYSAAELLELFD</sequence>
<evidence type="ECO:0000313" key="2">
    <source>
        <dbReference type="Proteomes" id="UP000827153"/>
    </source>
</evidence>
<evidence type="ECO:0000313" key="1">
    <source>
        <dbReference type="EMBL" id="QXX30969.1"/>
    </source>
</evidence>
<protein>
    <submittedName>
        <fullName evidence="1">ORF7</fullName>
    </submittedName>
</protein>
<proteinExistence type="predicted"/>
<name>A0ABX8SQ87_9ADEN</name>
<dbReference type="EMBL" id="MZ562791">
    <property type="protein sequence ID" value="QXX30969.1"/>
    <property type="molecule type" value="Genomic_DNA"/>
</dbReference>
<reference evidence="1 2" key="1">
    <citation type="submission" date="2021-07" db="EMBL/GenBank/DDBJ databases">
        <title>Genomic characterization of psittacine adenovirus 2, a siadenovirus determined from a moribund African grey parrot (Psittacus erithacus).</title>
        <authorList>
            <person name="Surphlis A.C."/>
            <person name="Dill-Okubo J.A."/>
            <person name="Harrach B."/>
            <person name="Waltzek T.B."/>
            <person name="Subramaniam K."/>
        </authorList>
    </citation>
    <scope>NUCLEOTIDE SEQUENCE [LARGE SCALE GENOMIC DNA]</scope>
    <source>
        <strain evidence="1 2">WVL19065-01E</strain>
    </source>
</reference>
<keyword evidence="2" id="KW-1185">Reference proteome</keyword>
<dbReference type="Proteomes" id="UP000827153">
    <property type="component" value="Segment"/>
</dbReference>